<organism evidence="1 2">
    <name type="scientific">Nephila pilipes</name>
    <name type="common">Giant wood spider</name>
    <name type="synonym">Nephila maculata</name>
    <dbReference type="NCBI Taxonomy" id="299642"/>
    <lineage>
        <taxon>Eukaryota</taxon>
        <taxon>Metazoa</taxon>
        <taxon>Ecdysozoa</taxon>
        <taxon>Arthropoda</taxon>
        <taxon>Chelicerata</taxon>
        <taxon>Arachnida</taxon>
        <taxon>Araneae</taxon>
        <taxon>Araneomorphae</taxon>
        <taxon>Entelegynae</taxon>
        <taxon>Araneoidea</taxon>
        <taxon>Nephilidae</taxon>
        <taxon>Nephila</taxon>
    </lineage>
</organism>
<dbReference type="OrthoDB" id="6429498at2759"/>
<reference evidence="1" key="1">
    <citation type="submission" date="2020-08" db="EMBL/GenBank/DDBJ databases">
        <title>Multicomponent nature underlies the extraordinary mechanical properties of spider dragline silk.</title>
        <authorList>
            <person name="Kono N."/>
            <person name="Nakamura H."/>
            <person name="Mori M."/>
            <person name="Yoshida Y."/>
            <person name="Ohtoshi R."/>
            <person name="Malay A.D."/>
            <person name="Moran D.A.P."/>
            <person name="Tomita M."/>
            <person name="Numata K."/>
            <person name="Arakawa K."/>
        </authorList>
    </citation>
    <scope>NUCLEOTIDE SEQUENCE</scope>
</reference>
<evidence type="ECO:0000313" key="2">
    <source>
        <dbReference type="Proteomes" id="UP000887013"/>
    </source>
</evidence>
<dbReference type="EMBL" id="BMAW01119128">
    <property type="protein sequence ID" value="GFT83138.1"/>
    <property type="molecule type" value="Genomic_DNA"/>
</dbReference>
<accession>A0A8X6U5F2</accession>
<sequence>MSLSPPKKRVLPLWMLREESERKVVPETVWEIDVPSERSFQWAFILCYLTAEVKKKSLWNSLTNLFSYNGMLPKSKVKFLVKETEKIISNFNPFKNYNTIYWNRVFERNLRFLEANLQYAANKMSGTSGKVFNHEDLLKIAAKVLKCIINVYKMDNSGNNRLQSFYPEEDSNKVSRLILFHRFDGSVDTVIGKEKFSFGIPFKHAIPLMRDALVHVLKRANLSKDEIKQIQKAVRNKGNFLVSLLRSSNIQVVPKLYKSQYIIRKLTEAGFDADPLSPNEDGLSSFYHCMNLPDSNVLRVLYHFSTDNIMMIDKTVSDSNDFMKGLKKTADTIRKDCEISSNFLHLGEDGVFAFERCRGLLRFNEFQRTVLNSIFSEKEKGIGNEQQKAIVISILDKYREYFYFYCPQAEDKLELLHDFIQHGEYYEYLDNFTSLLFFHNFSPLIRLVDEKILSIFSSVVSSLFLTVLSNCLFPKHKHGINCSNCKFPRYTCEKKKNSQRFIPFHYRSDFLKNSKELVNKLENFEDFPESPRNELLVEMRKILKSFPEIADEFLIVRLKIHLDIVTEMSPDVNVIKRRINHLKRILIFEDEDISFLWNTGRWRRNLEMEKRIKFLMVRRYMTENDLRPPLEMLLFDCMNIMEPNSKTIRFTDMWRKSNNLFIEANMIHFIAHGSPIESLTNCLYPEDLPSEIIDEIFELIKDQSAILALSELWEKKKCEAIVLNLNFKFEKGITKRMSS</sequence>
<proteinExistence type="predicted"/>
<protein>
    <submittedName>
        <fullName evidence="1">Uncharacterized protein</fullName>
    </submittedName>
</protein>
<name>A0A8X6U5F2_NEPPI</name>
<dbReference type="AlphaFoldDB" id="A0A8X6U5F2"/>
<evidence type="ECO:0000313" key="1">
    <source>
        <dbReference type="EMBL" id="GFT83138.1"/>
    </source>
</evidence>
<comment type="caution">
    <text evidence="1">The sequence shown here is derived from an EMBL/GenBank/DDBJ whole genome shotgun (WGS) entry which is preliminary data.</text>
</comment>
<keyword evidence="2" id="KW-1185">Reference proteome</keyword>
<gene>
    <name evidence="1" type="primary">AVEN_215168_1</name>
    <name evidence="1" type="ORF">NPIL_148251</name>
</gene>
<dbReference type="Proteomes" id="UP000887013">
    <property type="component" value="Unassembled WGS sequence"/>
</dbReference>